<proteinExistence type="predicted"/>
<dbReference type="EMBL" id="BLXT01007857">
    <property type="protein sequence ID" value="GFO43279.1"/>
    <property type="molecule type" value="Genomic_DNA"/>
</dbReference>
<protein>
    <submittedName>
        <fullName evidence="1">Uncharacterized protein</fullName>
    </submittedName>
</protein>
<evidence type="ECO:0000313" key="2">
    <source>
        <dbReference type="Proteomes" id="UP000735302"/>
    </source>
</evidence>
<sequence length="83" mass="9516">MSIPFDTRARSNQESTLYNALLRKLISNISTNSSAVFGQLLLVASWRLSASFCSRSPMPKDKFREKTIRCTDDQRAVPVHYEY</sequence>
<accession>A0AAV4DG99</accession>
<reference evidence="1 2" key="1">
    <citation type="journal article" date="2021" name="Elife">
        <title>Chloroplast acquisition without the gene transfer in kleptoplastic sea slugs, Plakobranchus ocellatus.</title>
        <authorList>
            <person name="Maeda T."/>
            <person name="Takahashi S."/>
            <person name="Yoshida T."/>
            <person name="Shimamura S."/>
            <person name="Takaki Y."/>
            <person name="Nagai Y."/>
            <person name="Toyoda A."/>
            <person name="Suzuki Y."/>
            <person name="Arimoto A."/>
            <person name="Ishii H."/>
            <person name="Satoh N."/>
            <person name="Nishiyama T."/>
            <person name="Hasebe M."/>
            <person name="Maruyama T."/>
            <person name="Minagawa J."/>
            <person name="Obokata J."/>
            <person name="Shigenobu S."/>
        </authorList>
    </citation>
    <scope>NUCLEOTIDE SEQUENCE [LARGE SCALE GENOMIC DNA]</scope>
</reference>
<dbReference type="AlphaFoldDB" id="A0AAV4DG99"/>
<keyword evidence="2" id="KW-1185">Reference proteome</keyword>
<organism evidence="1 2">
    <name type="scientific">Plakobranchus ocellatus</name>
    <dbReference type="NCBI Taxonomy" id="259542"/>
    <lineage>
        <taxon>Eukaryota</taxon>
        <taxon>Metazoa</taxon>
        <taxon>Spiralia</taxon>
        <taxon>Lophotrochozoa</taxon>
        <taxon>Mollusca</taxon>
        <taxon>Gastropoda</taxon>
        <taxon>Heterobranchia</taxon>
        <taxon>Euthyneura</taxon>
        <taxon>Panpulmonata</taxon>
        <taxon>Sacoglossa</taxon>
        <taxon>Placobranchoidea</taxon>
        <taxon>Plakobranchidae</taxon>
        <taxon>Plakobranchus</taxon>
    </lineage>
</organism>
<evidence type="ECO:0000313" key="1">
    <source>
        <dbReference type="EMBL" id="GFO43279.1"/>
    </source>
</evidence>
<dbReference type="Proteomes" id="UP000735302">
    <property type="component" value="Unassembled WGS sequence"/>
</dbReference>
<comment type="caution">
    <text evidence="1">The sequence shown here is derived from an EMBL/GenBank/DDBJ whole genome shotgun (WGS) entry which is preliminary data.</text>
</comment>
<gene>
    <name evidence="1" type="ORF">PoB_006978400</name>
</gene>
<name>A0AAV4DG99_9GAST</name>